<reference evidence="2 3" key="1">
    <citation type="submission" date="2018-12" db="EMBL/GenBank/DDBJ databases">
        <authorList>
            <person name="Feng G."/>
            <person name="Zhu H."/>
        </authorList>
    </citation>
    <scope>NUCLEOTIDE SEQUENCE [LARGE SCALE GENOMIC DNA]</scope>
    <source>
        <strain evidence="2 3">KCTC 12533</strain>
    </source>
</reference>
<name>A0A428KQF7_9BACT</name>
<gene>
    <name evidence="2" type="ORF">EI291_09090</name>
</gene>
<dbReference type="OrthoDB" id="882765at2"/>
<organism evidence="2 3">
    <name type="scientific">Hymenobacter rigui</name>
    <dbReference type="NCBI Taxonomy" id="334424"/>
    <lineage>
        <taxon>Bacteria</taxon>
        <taxon>Pseudomonadati</taxon>
        <taxon>Bacteroidota</taxon>
        <taxon>Cytophagia</taxon>
        <taxon>Cytophagales</taxon>
        <taxon>Hymenobacteraceae</taxon>
        <taxon>Hymenobacter</taxon>
    </lineage>
</organism>
<comment type="caution">
    <text evidence="2">The sequence shown here is derived from an EMBL/GenBank/DDBJ whole genome shotgun (WGS) entry which is preliminary data.</text>
</comment>
<dbReference type="Pfam" id="PF13858">
    <property type="entry name" value="DUF4199"/>
    <property type="match status" value="1"/>
</dbReference>
<evidence type="ECO:0000313" key="3">
    <source>
        <dbReference type="Proteomes" id="UP000273500"/>
    </source>
</evidence>
<evidence type="ECO:0000256" key="1">
    <source>
        <dbReference type="SAM" id="Phobius"/>
    </source>
</evidence>
<dbReference type="Proteomes" id="UP000273500">
    <property type="component" value="Unassembled WGS sequence"/>
</dbReference>
<feature type="transmembrane region" description="Helical" evidence="1">
    <location>
        <begin position="51"/>
        <end position="71"/>
    </location>
</feature>
<evidence type="ECO:0000313" key="2">
    <source>
        <dbReference type="EMBL" id="RSK48718.1"/>
    </source>
</evidence>
<dbReference type="EMBL" id="RWIT01000004">
    <property type="protein sequence ID" value="RSK48718.1"/>
    <property type="molecule type" value="Genomic_DNA"/>
</dbReference>
<dbReference type="InterPro" id="IPR025250">
    <property type="entry name" value="DUF4199"/>
</dbReference>
<sequence length="179" mass="19274">MFLAVKSSSSTPSPVLRTAVLSGTITGLLCIAWVLFLYLTDNNPYGPKRTLADFFTPIAAVASQILLRRYYGEQGPGLGKSVGVGILTSVVTAMVAAAGMYTFSRLTGPELIVRHLAEARQMLEATKAMYMKQANGMQQYQATLRNLATTAAGFAQDEFVKKLLFGTVLSIPGGVFLRK</sequence>
<feature type="transmembrane region" description="Helical" evidence="1">
    <location>
        <begin position="20"/>
        <end position="39"/>
    </location>
</feature>
<dbReference type="AlphaFoldDB" id="A0A428KQF7"/>
<protein>
    <submittedName>
        <fullName evidence="2">DUF4199 domain-containing protein</fullName>
    </submittedName>
</protein>
<keyword evidence="1" id="KW-0472">Membrane</keyword>
<accession>A0A428KQF7</accession>
<proteinExistence type="predicted"/>
<keyword evidence="3" id="KW-1185">Reference proteome</keyword>
<keyword evidence="1" id="KW-0812">Transmembrane</keyword>
<feature type="transmembrane region" description="Helical" evidence="1">
    <location>
        <begin position="83"/>
        <end position="104"/>
    </location>
</feature>
<keyword evidence="1" id="KW-1133">Transmembrane helix</keyword>